<accession>A0AAE0I3E0</accession>
<sequence>MSPGQFTSPLADNGYSASDQGHFQPSHSASAFDSARNLTHPPQVDNVSSATSYIHHQPRTHSALQRPSSNPDHYYQQPQELKLPGNDPRNPYVQDSTNLATQAFGQPIIPSPSSAPSSIFNETTIPSSSESWTSEQDSLVREWKKKHKTHEEISAELRRRFGVRKNSNMISKRYAKLRDKSVSKDLLEQVLTKLAPLFSSIVDDELSKVGLGLGLGLGLGREPAGDRDEQAITAAAYQEASRIMKMRGALHKHVQSCVLEGAGTDEPAIQSSERS</sequence>
<proteinExistence type="predicted"/>
<reference evidence="2" key="1">
    <citation type="journal article" date="2023" name="Mol. Phylogenet. Evol.">
        <title>Genome-scale phylogeny and comparative genomics of the fungal order Sordariales.</title>
        <authorList>
            <person name="Hensen N."/>
            <person name="Bonometti L."/>
            <person name="Westerberg I."/>
            <person name="Brannstrom I.O."/>
            <person name="Guillou S."/>
            <person name="Cros-Aarteil S."/>
            <person name="Calhoun S."/>
            <person name="Haridas S."/>
            <person name="Kuo A."/>
            <person name="Mondo S."/>
            <person name="Pangilinan J."/>
            <person name="Riley R."/>
            <person name="LaButti K."/>
            <person name="Andreopoulos B."/>
            <person name="Lipzen A."/>
            <person name="Chen C."/>
            <person name="Yan M."/>
            <person name="Daum C."/>
            <person name="Ng V."/>
            <person name="Clum A."/>
            <person name="Steindorff A."/>
            <person name="Ohm R.A."/>
            <person name="Martin F."/>
            <person name="Silar P."/>
            <person name="Natvig D.O."/>
            <person name="Lalanne C."/>
            <person name="Gautier V."/>
            <person name="Ament-Velasquez S.L."/>
            <person name="Kruys A."/>
            <person name="Hutchinson M.I."/>
            <person name="Powell A.J."/>
            <person name="Barry K."/>
            <person name="Miller A.N."/>
            <person name="Grigoriev I.V."/>
            <person name="Debuchy R."/>
            <person name="Gladieux P."/>
            <person name="Hiltunen Thoren M."/>
            <person name="Johannesson H."/>
        </authorList>
    </citation>
    <scope>NUCLEOTIDE SEQUENCE</scope>
    <source>
        <strain evidence="2">SMH4131-1</strain>
    </source>
</reference>
<keyword evidence="3" id="KW-1185">Reference proteome</keyword>
<dbReference type="AlphaFoldDB" id="A0AAE0I3E0"/>
<gene>
    <name evidence="2" type="ORF">B0T19DRAFT_446604</name>
</gene>
<comment type="caution">
    <text evidence="2">The sequence shown here is derived from an EMBL/GenBank/DDBJ whole genome shotgun (WGS) entry which is preliminary data.</text>
</comment>
<feature type="compositionally biased region" description="Polar residues" evidence="1">
    <location>
        <begin position="1"/>
        <end position="31"/>
    </location>
</feature>
<organism evidence="2 3">
    <name type="scientific">Cercophora scortea</name>
    <dbReference type="NCBI Taxonomy" id="314031"/>
    <lineage>
        <taxon>Eukaryota</taxon>
        <taxon>Fungi</taxon>
        <taxon>Dikarya</taxon>
        <taxon>Ascomycota</taxon>
        <taxon>Pezizomycotina</taxon>
        <taxon>Sordariomycetes</taxon>
        <taxon>Sordariomycetidae</taxon>
        <taxon>Sordariales</taxon>
        <taxon>Lasiosphaeriaceae</taxon>
        <taxon>Cercophora</taxon>
    </lineage>
</organism>
<evidence type="ECO:0000313" key="2">
    <source>
        <dbReference type="EMBL" id="KAK3317650.1"/>
    </source>
</evidence>
<evidence type="ECO:0000313" key="3">
    <source>
        <dbReference type="Proteomes" id="UP001286456"/>
    </source>
</evidence>
<feature type="compositionally biased region" description="Polar residues" evidence="1">
    <location>
        <begin position="45"/>
        <end position="79"/>
    </location>
</feature>
<feature type="compositionally biased region" description="Low complexity" evidence="1">
    <location>
        <begin position="107"/>
        <end position="133"/>
    </location>
</feature>
<dbReference type="EMBL" id="JAUEPO010000007">
    <property type="protein sequence ID" value="KAK3317650.1"/>
    <property type="molecule type" value="Genomic_DNA"/>
</dbReference>
<dbReference type="Proteomes" id="UP001286456">
    <property type="component" value="Unassembled WGS sequence"/>
</dbReference>
<evidence type="ECO:0000256" key="1">
    <source>
        <dbReference type="SAM" id="MobiDB-lite"/>
    </source>
</evidence>
<feature type="compositionally biased region" description="Polar residues" evidence="1">
    <location>
        <begin position="93"/>
        <end position="104"/>
    </location>
</feature>
<name>A0AAE0I3E0_9PEZI</name>
<protein>
    <submittedName>
        <fullName evidence="2">Uncharacterized protein</fullName>
    </submittedName>
</protein>
<feature type="region of interest" description="Disordered" evidence="1">
    <location>
        <begin position="1"/>
        <end position="133"/>
    </location>
</feature>
<reference evidence="2" key="2">
    <citation type="submission" date="2023-06" db="EMBL/GenBank/DDBJ databases">
        <authorList>
            <consortium name="Lawrence Berkeley National Laboratory"/>
            <person name="Haridas S."/>
            <person name="Hensen N."/>
            <person name="Bonometti L."/>
            <person name="Westerberg I."/>
            <person name="Brannstrom I.O."/>
            <person name="Guillou S."/>
            <person name="Cros-Aarteil S."/>
            <person name="Calhoun S."/>
            <person name="Kuo A."/>
            <person name="Mondo S."/>
            <person name="Pangilinan J."/>
            <person name="Riley R."/>
            <person name="Labutti K."/>
            <person name="Andreopoulos B."/>
            <person name="Lipzen A."/>
            <person name="Chen C."/>
            <person name="Yanf M."/>
            <person name="Daum C."/>
            <person name="Ng V."/>
            <person name="Clum A."/>
            <person name="Steindorff A."/>
            <person name="Ohm R."/>
            <person name="Martin F."/>
            <person name="Silar P."/>
            <person name="Natvig D."/>
            <person name="Lalanne C."/>
            <person name="Gautier V."/>
            <person name="Ament-Velasquez S.L."/>
            <person name="Kruys A."/>
            <person name="Hutchinson M.I."/>
            <person name="Powell A.J."/>
            <person name="Barry K."/>
            <person name="Miller A.N."/>
            <person name="Grigoriev I.V."/>
            <person name="Debuchy R."/>
            <person name="Gladieux P."/>
            <person name="Thoren M.H."/>
            <person name="Johannesson H."/>
        </authorList>
    </citation>
    <scope>NUCLEOTIDE SEQUENCE</scope>
    <source>
        <strain evidence="2">SMH4131-1</strain>
    </source>
</reference>